<protein>
    <submittedName>
        <fullName evidence="1">15656_t:CDS:1</fullName>
    </submittedName>
</protein>
<proteinExistence type="predicted"/>
<gene>
    <name evidence="1" type="ORF">DHETER_LOCUS7781</name>
</gene>
<evidence type="ECO:0000313" key="1">
    <source>
        <dbReference type="EMBL" id="CAG8614827.1"/>
    </source>
</evidence>
<feature type="non-terminal residue" evidence="1">
    <location>
        <position position="97"/>
    </location>
</feature>
<dbReference type="EMBL" id="CAJVPU010011456">
    <property type="protein sequence ID" value="CAG8614827.1"/>
    <property type="molecule type" value="Genomic_DNA"/>
</dbReference>
<accession>A0ACA9MXF9</accession>
<dbReference type="Proteomes" id="UP000789702">
    <property type="component" value="Unassembled WGS sequence"/>
</dbReference>
<sequence>DRAKLQFLSEYRRNLQKHYILNDKLPASYFDLPPEKLNLPSTPQALIQEVRHLFLCNPKNDSELRDLVTKLRCHYKFKKLPSNFIIYKKLLPLQPSQ</sequence>
<feature type="non-terminal residue" evidence="1">
    <location>
        <position position="1"/>
    </location>
</feature>
<comment type="caution">
    <text evidence="1">The sequence shown here is derived from an EMBL/GenBank/DDBJ whole genome shotgun (WGS) entry which is preliminary data.</text>
</comment>
<evidence type="ECO:0000313" key="2">
    <source>
        <dbReference type="Proteomes" id="UP000789702"/>
    </source>
</evidence>
<reference evidence="1" key="1">
    <citation type="submission" date="2021-06" db="EMBL/GenBank/DDBJ databases">
        <authorList>
            <person name="Kallberg Y."/>
            <person name="Tangrot J."/>
            <person name="Rosling A."/>
        </authorList>
    </citation>
    <scope>NUCLEOTIDE SEQUENCE</scope>
    <source>
        <strain evidence="1">IL203A</strain>
    </source>
</reference>
<organism evidence="1 2">
    <name type="scientific">Dentiscutata heterogama</name>
    <dbReference type="NCBI Taxonomy" id="1316150"/>
    <lineage>
        <taxon>Eukaryota</taxon>
        <taxon>Fungi</taxon>
        <taxon>Fungi incertae sedis</taxon>
        <taxon>Mucoromycota</taxon>
        <taxon>Glomeromycotina</taxon>
        <taxon>Glomeromycetes</taxon>
        <taxon>Diversisporales</taxon>
        <taxon>Gigasporaceae</taxon>
        <taxon>Dentiscutata</taxon>
    </lineage>
</organism>
<keyword evidence="2" id="KW-1185">Reference proteome</keyword>
<name>A0ACA9MXF9_9GLOM</name>